<organism evidence="2 3">
    <name type="scientific">Pseudomonas orientalis</name>
    <dbReference type="NCBI Taxonomy" id="76758"/>
    <lineage>
        <taxon>Bacteria</taxon>
        <taxon>Pseudomonadati</taxon>
        <taxon>Pseudomonadota</taxon>
        <taxon>Gammaproteobacteria</taxon>
        <taxon>Pseudomonadales</taxon>
        <taxon>Pseudomonadaceae</taxon>
        <taxon>Pseudomonas</taxon>
    </lineage>
</organism>
<proteinExistence type="predicted"/>
<feature type="compositionally biased region" description="Pro residues" evidence="1">
    <location>
        <begin position="1040"/>
        <end position="1053"/>
    </location>
</feature>
<feature type="region of interest" description="Disordered" evidence="1">
    <location>
        <begin position="1030"/>
        <end position="1075"/>
    </location>
</feature>
<evidence type="ECO:0000313" key="2">
    <source>
        <dbReference type="EMBL" id="SDT91130.1"/>
    </source>
</evidence>
<accession>A0A8B3XSU4</accession>
<reference evidence="2 3" key="1">
    <citation type="submission" date="2016-10" db="EMBL/GenBank/DDBJ databases">
        <authorList>
            <person name="Varghese N."/>
            <person name="Submissions S."/>
        </authorList>
    </citation>
    <scope>NUCLEOTIDE SEQUENCE [LARGE SCALE GENOMIC DNA]</scope>
    <source>
        <strain evidence="2 3">BS2775</strain>
    </source>
</reference>
<name>A0A8B3XSU4_9PSED</name>
<dbReference type="EMBL" id="LT629782">
    <property type="protein sequence ID" value="SDT91130.1"/>
    <property type="molecule type" value="Genomic_DNA"/>
</dbReference>
<gene>
    <name evidence="2" type="ORF">SAMN04490197_0784</name>
</gene>
<keyword evidence="3" id="KW-1185">Reference proteome</keyword>
<sequence>MAARATELEHSKAFASTPADSERCAEILQDEKAKLANVHDQFNVGSKLFGIFLKANDLPLNTTRSHLDPKYVSPSALDNRIEELIRDEMRSTHFSLHADSPFKVLQEGHTVSLETYCSDNGWNMPKNREELINLGKTFENPPLSLLSHGNFGGALSWPTPLSDEDQDEIKNTLRQNSPGLSGLQNYDENTGVLGYLTHNQHFATYELHNPAQFIQNLLTTPKAQALGLALQDKFGGVSTPESVNDWTLAALGITLGQDGEATNTSAAVRTSIAGFDMARSEHWDKHPSALVSGLVNHLVATGRASAELAPIAAHLLLSPRAPAFLVKDIPDKVSYGSHTWVSFSTAVARVEHEAPGSTANMTYAQVMQRTDLAPVTDQELQVEYMAQRDALKDWGVAHGVIPRSAVDAYTNEQMSRVYSEYNTHVAALREASQTYSTPLPERRIMALEALKAVYGDLKFEKKCIRPFAEDRDRPGPYSVLDLYLKGQLHPRDWVSSPDDIDLERIKNKTDKLPNINAAFNAEIANYFPAMEKAMATQVKHLITTLPLEDRKAIEYGKITLLAEYAVTYTAYSQVRVETKVPHRLLLKTELDGITHVHEVDLKQNSIRKREELKNHPTGRLLGYVNNEKLNKMLLEVRPSGGYPANITDEKPAGGTPNSFSSERSRYIADTLVEDTNIRALESQARGLTTFDTEVPFYKKSREFFLNLIPLRSAILNFQAGNVREGALDLMFDAFGFALAIGAAARGAKLLQAGLSAANRITQGVKILGRAALGSLNPLSGIDDLARGVVNGGRKAFSKVSNLQLTAASRKNGIVATGTFKYAEQTVDGCAVLHNSKWYAYNPVNGRPHGKPLAMFTPDNVAMGGKIEEFKMLANDAGISTDTTKRGLRLTVDAHGVIPPGQSSALMQVGGAPITPNELLDLLKAKNIDLSKYVEVRLTMCNSATGGAQSFAAQFSKLSKKPTEGFKGIMYTSSEVENIAVARFKNGGAKQQDLINDTVIDTKKTITKYQPTGMTDDGRFIYTQHPDYNPVHFDALGQPMPTKPPRKPYSPEPVKPNESSGSQTADIDFSEYDDLT</sequence>
<evidence type="ECO:0000256" key="1">
    <source>
        <dbReference type="SAM" id="MobiDB-lite"/>
    </source>
</evidence>
<dbReference type="AlphaFoldDB" id="A0A8B3XSU4"/>
<dbReference type="Proteomes" id="UP000183653">
    <property type="component" value="Chromosome I"/>
</dbReference>
<evidence type="ECO:0000313" key="3">
    <source>
        <dbReference type="Proteomes" id="UP000183653"/>
    </source>
</evidence>
<protein>
    <submittedName>
        <fullName evidence="2">Uncharacterized protein</fullName>
    </submittedName>
</protein>